<dbReference type="GO" id="GO:0005694">
    <property type="term" value="C:chromosome"/>
    <property type="evidence" value="ECO:0007669"/>
    <property type="project" value="TreeGrafter"/>
</dbReference>
<dbReference type="GO" id="GO:0005634">
    <property type="term" value="C:nucleus"/>
    <property type="evidence" value="ECO:0007669"/>
    <property type="project" value="UniProtKB-SubCell"/>
</dbReference>
<dbReference type="GO" id="GO:0006281">
    <property type="term" value="P:DNA repair"/>
    <property type="evidence" value="ECO:0007669"/>
    <property type="project" value="TreeGrafter"/>
</dbReference>
<dbReference type="PANTHER" id="PTHR11139">
    <property type="entry name" value="ATAXIA TELANGIECTASIA MUTATED ATM -RELATED"/>
    <property type="match status" value="1"/>
</dbReference>
<comment type="subcellular location">
    <subcellularLocation>
        <location evidence="1">Nucleus</location>
    </subcellularLocation>
</comment>
<dbReference type="EC" id="2.7.11.1" evidence="2"/>
<dbReference type="InterPro" id="IPR050517">
    <property type="entry name" value="DDR_Repair_Kinase"/>
</dbReference>
<sequence>EITRIYGIRDRESDGATEVGVAVWDRLPYQLQEILAPLFTSKYTVAASNSRAASLLPTPIYGSAPAKTFHQWLASWTCSMVDLLRSEITSQVFSSCKPILRRDVTTAMFLLSPLLVCIFCESEENHTMILEEVLAVMKRKPEEKETEHNLMSPEHQQLAIQTVFSALDYLSKWSQKQRQSESVDKKSRMAFTPSPELRQVNEFIEKIPADLLAQTSFKCKSYSRALLHIESYLKDHPDELKEHLHFLQ</sequence>
<proteinExistence type="predicted"/>
<dbReference type="EMBL" id="JAXCGZ010000084">
    <property type="protein sequence ID" value="KAK7086778.1"/>
    <property type="molecule type" value="Genomic_DNA"/>
</dbReference>
<gene>
    <name evidence="8" type="ORF">SK128_004454</name>
</gene>
<keyword evidence="3" id="KW-0723">Serine/threonine-protein kinase</keyword>
<keyword evidence="9" id="KW-1185">Reference proteome</keyword>
<name>A0AAN9FUC5_HALRR</name>
<evidence type="ECO:0000256" key="1">
    <source>
        <dbReference type="ARBA" id="ARBA00004123"/>
    </source>
</evidence>
<dbReference type="AlphaFoldDB" id="A0AAN9FUC5"/>
<evidence type="ECO:0000256" key="3">
    <source>
        <dbReference type="ARBA" id="ARBA00022527"/>
    </source>
</evidence>
<accession>A0AAN9FUC5</accession>
<dbReference type="InterPro" id="IPR056802">
    <property type="entry name" value="ATR-like_M-HEAT"/>
</dbReference>
<dbReference type="GO" id="GO:0000077">
    <property type="term" value="P:DNA damage checkpoint signaling"/>
    <property type="evidence" value="ECO:0007669"/>
    <property type="project" value="TreeGrafter"/>
</dbReference>
<evidence type="ECO:0000256" key="4">
    <source>
        <dbReference type="ARBA" id="ARBA00022763"/>
    </source>
</evidence>
<evidence type="ECO:0000313" key="8">
    <source>
        <dbReference type="EMBL" id="KAK7086778.1"/>
    </source>
</evidence>
<dbReference type="Pfam" id="PF25030">
    <property type="entry name" value="M-HEAT_ATR"/>
    <property type="match status" value="1"/>
</dbReference>
<feature type="domain" description="Serine/threonine-protein kinase ATR-like M-HEAT region" evidence="7">
    <location>
        <begin position="65"/>
        <end position="243"/>
    </location>
</feature>
<evidence type="ECO:0000313" key="9">
    <source>
        <dbReference type="Proteomes" id="UP001381693"/>
    </source>
</evidence>
<evidence type="ECO:0000256" key="5">
    <source>
        <dbReference type="ARBA" id="ARBA00022777"/>
    </source>
</evidence>
<protein>
    <recommendedName>
        <fullName evidence="2">non-specific serine/threonine protein kinase</fullName>
        <ecNumber evidence="2">2.7.11.1</ecNumber>
    </recommendedName>
</protein>
<feature type="non-terminal residue" evidence="8">
    <location>
        <position position="248"/>
    </location>
</feature>
<keyword evidence="5" id="KW-0808">Transferase</keyword>
<evidence type="ECO:0000256" key="2">
    <source>
        <dbReference type="ARBA" id="ARBA00012513"/>
    </source>
</evidence>
<evidence type="ECO:0000259" key="7">
    <source>
        <dbReference type="Pfam" id="PF25030"/>
    </source>
</evidence>
<organism evidence="8 9">
    <name type="scientific">Halocaridina rubra</name>
    <name type="common">Hawaiian red shrimp</name>
    <dbReference type="NCBI Taxonomy" id="373956"/>
    <lineage>
        <taxon>Eukaryota</taxon>
        <taxon>Metazoa</taxon>
        <taxon>Ecdysozoa</taxon>
        <taxon>Arthropoda</taxon>
        <taxon>Crustacea</taxon>
        <taxon>Multicrustacea</taxon>
        <taxon>Malacostraca</taxon>
        <taxon>Eumalacostraca</taxon>
        <taxon>Eucarida</taxon>
        <taxon>Decapoda</taxon>
        <taxon>Pleocyemata</taxon>
        <taxon>Caridea</taxon>
        <taxon>Atyoidea</taxon>
        <taxon>Atyidae</taxon>
        <taxon>Halocaridina</taxon>
    </lineage>
</organism>
<dbReference type="GO" id="GO:0004674">
    <property type="term" value="F:protein serine/threonine kinase activity"/>
    <property type="evidence" value="ECO:0007669"/>
    <property type="project" value="UniProtKB-KW"/>
</dbReference>
<feature type="non-terminal residue" evidence="8">
    <location>
        <position position="1"/>
    </location>
</feature>
<keyword evidence="4" id="KW-0227">DNA damage</keyword>
<keyword evidence="6" id="KW-0539">Nucleus</keyword>
<dbReference type="GO" id="GO:0000723">
    <property type="term" value="P:telomere maintenance"/>
    <property type="evidence" value="ECO:0007669"/>
    <property type="project" value="TreeGrafter"/>
</dbReference>
<comment type="caution">
    <text evidence="8">The sequence shown here is derived from an EMBL/GenBank/DDBJ whole genome shotgun (WGS) entry which is preliminary data.</text>
</comment>
<keyword evidence="5" id="KW-0418">Kinase</keyword>
<dbReference type="Proteomes" id="UP001381693">
    <property type="component" value="Unassembled WGS sequence"/>
</dbReference>
<dbReference type="PANTHER" id="PTHR11139:SF69">
    <property type="entry name" value="SERINE_THREONINE-PROTEIN KINASE ATR"/>
    <property type="match status" value="1"/>
</dbReference>
<reference evidence="8 9" key="1">
    <citation type="submission" date="2023-11" db="EMBL/GenBank/DDBJ databases">
        <title>Halocaridina rubra genome assembly.</title>
        <authorList>
            <person name="Smith C."/>
        </authorList>
    </citation>
    <scope>NUCLEOTIDE SEQUENCE [LARGE SCALE GENOMIC DNA]</scope>
    <source>
        <strain evidence="8">EP-1</strain>
        <tissue evidence="8">Whole</tissue>
    </source>
</reference>
<evidence type="ECO:0000256" key="6">
    <source>
        <dbReference type="ARBA" id="ARBA00023242"/>
    </source>
</evidence>